<dbReference type="Proteomes" id="UP000037697">
    <property type="component" value="Unassembled WGS sequence"/>
</dbReference>
<dbReference type="AlphaFoldDB" id="A0AAW3IQ39"/>
<organism evidence="1 2">
    <name type="scientific">Vibrio parahaemolyticus</name>
    <dbReference type="NCBI Taxonomy" id="670"/>
    <lineage>
        <taxon>Bacteria</taxon>
        <taxon>Pseudomonadati</taxon>
        <taxon>Pseudomonadota</taxon>
        <taxon>Gammaproteobacteria</taxon>
        <taxon>Vibrionales</taxon>
        <taxon>Vibrionaceae</taxon>
        <taxon>Vibrio</taxon>
    </lineage>
</organism>
<accession>A0AAW3IQ39</accession>
<reference evidence="1 2" key="1">
    <citation type="submission" date="2015-07" db="EMBL/GenBank/DDBJ databases">
        <title>Foodborne Vibrio parahaemolyticus Isolates.</title>
        <authorList>
            <person name="Ronholm J."/>
            <person name="Petronella N."/>
            <person name="Kenwell R."/>
            <person name="Banerjee S."/>
        </authorList>
    </citation>
    <scope>NUCLEOTIDE SEQUENCE [LARGE SCALE GENOMIC DNA]</scope>
    <source>
        <strain evidence="1 2">HS-06-05</strain>
    </source>
</reference>
<sequence>MLHLEIAVAPQEIRSVQDLVLLEARLGFDKGTVLSCFPKAWFGEVAERLKATTNGIARERLIERLRRFKDGKIVTFNRDFNGPAWAEAARASHNIESFHRLVEESFNEQPVYVNAITDLDDDDFQFVTRYPRHAENLAEAAKALLIGAEKVTIYDPYICLTKNGYKKTLLAMMSLCRKAQVEFHIFSEEDGKQDWVVREATLEAFKANMPENMRLYWYCANDEGSGFLHPRGLFTAKGGLIYDRGFEEPNDHAQRDKLTDITPMSRHMLEEKSASYNTAKQYVDFQLVREVWVSHLE</sequence>
<gene>
    <name evidence="1" type="ORF">ACX05_20875</name>
</gene>
<dbReference type="RefSeq" id="WP_029798603.1">
    <property type="nucleotide sequence ID" value="NZ_JACENW010000001.1"/>
</dbReference>
<protein>
    <submittedName>
        <fullName evidence="1">Uncharacterized protein</fullName>
    </submittedName>
</protein>
<comment type="caution">
    <text evidence="1">The sequence shown here is derived from an EMBL/GenBank/DDBJ whole genome shotgun (WGS) entry which is preliminary data.</text>
</comment>
<name>A0AAW3IQ39_VIBPH</name>
<dbReference type="EMBL" id="LIRS01000122">
    <property type="protein sequence ID" value="KOY24329.1"/>
    <property type="molecule type" value="Genomic_DNA"/>
</dbReference>
<proteinExistence type="predicted"/>
<evidence type="ECO:0000313" key="1">
    <source>
        <dbReference type="EMBL" id="KOY24329.1"/>
    </source>
</evidence>
<evidence type="ECO:0000313" key="2">
    <source>
        <dbReference type="Proteomes" id="UP000037697"/>
    </source>
</evidence>